<dbReference type="PANTHER" id="PTHR13353">
    <property type="entry name" value="TRANSMEMBRANE PROTEIN 19"/>
    <property type="match status" value="1"/>
</dbReference>
<dbReference type="Proteomes" id="UP000603453">
    <property type="component" value="Unassembled WGS sequence"/>
</dbReference>
<evidence type="ECO:0000313" key="9">
    <source>
        <dbReference type="Proteomes" id="UP000603453"/>
    </source>
</evidence>
<evidence type="ECO:0000256" key="6">
    <source>
        <dbReference type="SAM" id="Phobius"/>
    </source>
</evidence>
<evidence type="ECO:0000256" key="5">
    <source>
        <dbReference type="ARBA" id="ARBA00023136"/>
    </source>
</evidence>
<organism evidence="8 9">
    <name type="scientific">Mucor saturninus</name>
    <dbReference type="NCBI Taxonomy" id="64648"/>
    <lineage>
        <taxon>Eukaryota</taxon>
        <taxon>Fungi</taxon>
        <taxon>Fungi incertae sedis</taxon>
        <taxon>Mucoromycota</taxon>
        <taxon>Mucoromycotina</taxon>
        <taxon>Mucoromycetes</taxon>
        <taxon>Mucorales</taxon>
        <taxon>Mucorineae</taxon>
        <taxon>Mucoraceae</taxon>
        <taxon>Mucor</taxon>
    </lineage>
</organism>
<evidence type="ECO:0000256" key="2">
    <source>
        <dbReference type="ARBA" id="ARBA00009012"/>
    </source>
</evidence>
<evidence type="ECO:0000256" key="4">
    <source>
        <dbReference type="ARBA" id="ARBA00022989"/>
    </source>
</evidence>
<dbReference type="OrthoDB" id="30881at2759"/>
<dbReference type="PANTHER" id="PTHR13353:SF5">
    <property type="entry name" value="TRANSMEMBRANE PROTEIN 19"/>
    <property type="match status" value="1"/>
</dbReference>
<feature type="transmembrane region" description="Helical" evidence="6">
    <location>
        <begin position="170"/>
        <end position="192"/>
    </location>
</feature>
<accession>A0A8H7R5J3</accession>
<comment type="subcellular location">
    <subcellularLocation>
        <location evidence="1">Membrane</location>
        <topology evidence="1">Multi-pass membrane protein</topology>
    </subcellularLocation>
</comment>
<evidence type="ECO:0008006" key="10">
    <source>
        <dbReference type="Google" id="ProtNLM"/>
    </source>
</evidence>
<evidence type="ECO:0000256" key="1">
    <source>
        <dbReference type="ARBA" id="ARBA00004141"/>
    </source>
</evidence>
<dbReference type="AlphaFoldDB" id="A0A8H7R5J3"/>
<feature type="transmembrane region" description="Helical" evidence="6">
    <location>
        <begin position="263"/>
        <end position="281"/>
    </location>
</feature>
<reference evidence="8" key="1">
    <citation type="submission" date="2020-12" db="EMBL/GenBank/DDBJ databases">
        <title>Metabolic potential, ecology and presence of endohyphal bacteria is reflected in genomic diversity of Mucoromycotina.</title>
        <authorList>
            <person name="Muszewska A."/>
            <person name="Okrasinska A."/>
            <person name="Steczkiewicz K."/>
            <person name="Drgas O."/>
            <person name="Orlowska M."/>
            <person name="Perlinska-Lenart U."/>
            <person name="Aleksandrzak-Piekarczyk T."/>
            <person name="Szatraj K."/>
            <person name="Zielenkiewicz U."/>
            <person name="Pilsyk S."/>
            <person name="Malc E."/>
            <person name="Mieczkowski P."/>
            <person name="Kruszewska J.S."/>
            <person name="Biernat P."/>
            <person name="Pawlowska J."/>
        </authorList>
    </citation>
    <scope>NUCLEOTIDE SEQUENCE</scope>
    <source>
        <strain evidence="8">WA0000017839</strain>
    </source>
</reference>
<protein>
    <recommendedName>
        <fullName evidence="10">Transmembrane protein 19</fullName>
    </recommendedName>
</protein>
<feature type="transmembrane region" description="Helical" evidence="6">
    <location>
        <begin position="28"/>
        <end position="56"/>
    </location>
</feature>
<keyword evidence="3 6" id="KW-0812">Transmembrane</keyword>
<gene>
    <name evidence="8" type="ORF">INT47_004096</name>
</gene>
<keyword evidence="7" id="KW-0732">Signal</keyword>
<dbReference type="Pfam" id="PF01940">
    <property type="entry name" value="DUF92"/>
    <property type="match status" value="1"/>
</dbReference>
<evidence type="ECO:0000256" key="7">
    <source>
        <dbReference type="SAM" id="SignalP"/>
    </source>
</evidence>
<sequence>MSHFVFALCLSSLIVVHSRKKKSLTWDGAAAAFALGMVTFSSSLNVFTVVLLTFFLTSSKLTKFKADRKRLLEAEYELSSERNWIQVLCNGLAGGVAVSLFQILCESSSYACYDQARWSTVLMWAYIGHYGCCAGDTWASELGILNKSLPTLVTTLKKVPAGTNGGVSELGLAASLAGGAVVGLSAAITLALEQSCHGFAWEIVLVGSLAGLGGSMIDSFLGATVQESLYSEDQKIIVPERKAGENIKVICGSPILSNHQVNFLASFLTTSICAFAAYYLYPLA</sequence>
<proteinExistence type="inferred from homology"/>
<dbReference type="EMBL" id="JAEPRD010000041">
    <property type="protein sequence ID" value="KAG2204821.1"/>
    <property type="molecule type" value="Genomic_DNA"/>
</dbReference>
<evidence type="ECO:0000313" key="8">
    <source>
        <dbReference type="EMBL" id="KAG2204821.1"/>
    </source>
</evidence>
<keyword evidence="5 6" id="KW-0472">Membrane</keyword>
<feature type="chain" id="PRO_5034288059" description="Transmembrane protein 19" evidence="7">
    <location>
        <begin position="19"/>
        <end position="284"/>
    </location>
</feature>
<dbReference type="InterPro" id="IPR002794">
    <property type="entry name" value="DUF92_TMEM19"/>
</dbReference>
<name>A0A8H7R5J3_9FUNG</name>
<keyword evidence="4 6" id="KW-1133">Transmembrane helix</keyword>
<comment type="similarity">
    <text evidence="2">Belongs to the TMEM19 family.</text>
</comment>
<comment type="caution">
    <text evidence="8">The sequence shown here is derived from an EMBL/GenBank/DDBJ whole genome shotgun (WGS) entry which is preliminary data.</text>
</comment>
<dbReference type="GO" id="GO:0016020">
    <property type="term" value="C:membrane"/>
    <property type="evidence" value="ECO:0007669"/>
    <property type="project" value="UniProtKB-SubCell"/>
</dbReference>
<feature type="transmembrane region" description="Helical" evidence="6">
    <location>
        <begin position="199"/>
        <end position="217"/>
    </location>
</feature>
<keyword evidence="9" id="KW-1185">Reference proteome</keyword>
<evidence type="ECO:0000256" key="3">
    <source>
        <dbReference type="ARBA" id="ARBA00022692"/>
    </source>
</evidence>
<feature type="signal peptide" evidence="7">
    <location>
        <begin position="1"/>
        <end position="18"/>
    </location>
</feature>